<dbReference type="Proteomes" id="UP001324634">
    <property type="component" value="Chromosome"/>
</dbReference>
<dbReference type="RefSeq" id="WP_321392544.1">
    <property type="nucleotide sequence ID" value="NZ_CP139487.1"/>
</dbReference>
<keyword evidence="1" id="KW-0732">Signal</keyword>
<organism evidence="2 3">
    <name type="scientific">Peredibacter starrii</name>
    <dbReference type="NCBI Taxonomy" id="28202"/>
    <lineage>
        <taxon>Bacteria</taxon>
        <taxon>Pseudomonadati</taxon>
        <taxon>Bdellovibrionota</taxon>
        <taxon>Bacteriovoracia</taxon>
        <taxon>Bacteriovoracales</taxon>
        <taxon>Bacteriovoracaceae</taxon>
        <taxon>Peredibacter</taxon>
    </lineage>
</organism>
<keyword evidence="3" id="KW-1185">Reference proteome</keyword>
<gene>
    <name evidence="2" type="ORF">SOO65_16010</name>
</gene>
<reference evidence="2 3" key="1">
    <citation type="submission" date="2023-11" db="EMBL/GenBank/DDBJ databases">
        <title>Peredibacter starrii A3.12.</title>
        <authorList>
            <person name="Mitchell R.J."/>
        </authorList>
    </citation>
    <scope>NUCLEOTIDE SEQUENCE [LARGE SCALE GENOMIC DNA]</scope>
    <source>
        <strain evidence="2 3">A3.12</strain>
    </source>
</reference>
<dbReference type="EMBL" id="CP139487">
    <property type="protein sequence ID" value="WPU64200.1"/>
    <property type="molecule type" value="Genomic_DNA"/>
</dbReference>
<protein>
    <recommendedName>
        <fullName evidence="4">Secreted protein</fullName>
    </recommendedName>
</protein>
<accession>A0AAX4HLX7</accession>
<dbReference type="AlphaFoldDB" id="A0AAX4HLX7"/>
<name>A0AAX4HLX7_9BACT</name>
<evidence type="ECO:0000313" key="3">
    <source>
        <dbReference type="Proteomes" id="UP001324634"/>
    </source>
</evidence>
<evidence type="ECO:0000256" key="1">
    <source>
        <dbReference type="SAM" id="SignalP"/>
    </source>
</evidence>
<proteinExistence type="predicted"/>
<feature type="chain" id="PRO_5043926406" description="Secreted protein" evidence="1">
    <location>
        <begin position="18"/>
        <end position="106"/>
    </location>
</feature>
<sequence>MKFLLSCIALSSTMAFAQNFPGTDRCTIGEIERTFAQSRAMCDEKLSLFASQYPGIKCDVTRYHLSVCWANCYNSTGGLFAKARVDMTAFCESEHVSYRRTKITFY</sequence>
<feature type="signal peptide" evidence="1">
    <location>
        <begin position="1"/>
        <end position="17"/>
    </location>
</feature>
<evidence type="ECO:0008006" key="4">
    <source>
        <dbReference type="Google" id="ProtNLM"/>
    </source>
</evidence>
<evidence type="ECO:0000313" key="2">
    <source>
        <dbReference type="EMBL" id="WPU64200.1"/>
    </source>
</evidence>
<dbReference type="KEGG" id="psti:SOO65_16010"/>